<evidence type="ECO:0000259" key="2">
    <source>
        <dbReference type="Pfam" id="PF08240"/>
    </source>
</evidence>
<accession>A0A366EN37</accession>
<evidence type="ECO:0000313" key="4">
    <source>
        <dbReference type="Proteomes" id="UP000253529"/>
    </source>
</evidence>
<dbReference type="NCBIfam" id="TIGR01202">
    <property type="entry name" value="bchC"/>
    <property type="match status" value="1"/>
</dbReference>
<gene>
    <name evidence="3" type="ORF">DFR50_14840</name>
</gene>
<proteinExistence type="predicted"/>
<dbReference type="InterPro" id="IPR011032">
    <property type="entry name" value="GroES-like_sf"/>
</dbReference>
<dbReference type="CDD" id="cd08255">
    <property type="entry name" value="2-desacetyl-2-hydroxyethyl_bacteriochlorophyllide_like"/>
    <property type="match status" value="1"/>
</dbReference>
<organism evidence="3 4">
    <name type="scientific">Roseiarcus fermentans</name>
    <dbReference type="NCBI Taxonomy" id="1473586"/>
    <lineage>
        <taxon>Bacteria</taxon>
        <taxon>Pseudomonadati</taxon>
        <taxon>Pseudomonadota</taxon>
        <taxon>Alphaproteobacteria</taxon>
        <taxon>Hyphomicrobiales</taxon>
        <taxon>Roseiarcaceae</taxon>
        <taxon>Roseiarcus</taxon>
    </lineage>
</organism>
<keyword evidence="1" id="KW-0560">Oxidoreductase</keyword>
<dbReference type="PANTHER" id="PTHR43189:SF1">
    <property type="entry name" value="ZINC-TYPE ALCOHOL DEHYDROGENASE-LIKE PROTEIN C1198.01"/>
    <property type="match status" value="1"/>
</dbReference>
<dbReference type="InterPro" id="IPR013154">
    <property type="entry name" value="ADH-like_N"/>
</dbReference>
<protein>
    <submittedName>
        <fullName evidence="3">3-hydroxyethyl bacteriochlorophyllide a dehydrogenase</fullName>
    </submittedName>
</protein>
<evidence type="ECO:0000256" key="1">
    <source>
        <dbReference type="ARBA" id="ARBA00023002"/>
    </source>
</evidence>
<dbReference type="AlphaFoldDB" id="A0A366EN37"/>
<dbReference type="Gene3D" id="3.90.180.10">
    <property type="entry name" value="Medium-chain alcohol dehydrogenases, catalytic domain"/>
    <property type="match status" value="2"/>
</dbReference>
<reference evidence="3 4" key="1">
    <citation type="submission" date="2018-06" db="EMBL/GenBank/DDBJ databases">
        <title>Genomic Encyclopedia of Type Strains, Phase IV (KMG-IV): sequencing the most valuable type-strain genomes for metagenomic binning, comparative biology and taxonomic classification.</title>
        <authorList>
            <person name="Goeker M."/>
        </authorList>
    </citation>
    <scope>NUCLEOTIDE SEQUENCE [LARGE SCALE GENOMIC DNA]</scope>
    <source>
        <strain evidence="3 4">DSM 24875</strain>
    </source>
</reference>
<dbReference type="PANTHER" id="PTHR43189">
    <property type="entry name" value="ZINC-TYPE ALCOHOL DEHYDROGENASE-LIKE PROTEIN C1198.01-RELATED"/>
    <property type="match status" value="1"/>
</dbReference>
<dbReference type="Gene3D" id="3.40.50.720">
    <property type="entry name" value="NAD(P)-binding Rossmann-like Domain"/>
    <property type="match status" value="1"/>
</dbReference>
<sequence length="313" mass="32916">MLKSLAVVLEQPERLSLTTLPVDSPAAGDVVVETLWTGVSAGTERLLYTGQMPHFPGMGYPLVPGYETVGRVVDAGPDSRIPVGARVFVPGARCFGPVRGLHGGAASRLVTRGDRVVPVSESLGEKAVLLALAATALHALSGSTLEAGALIVGHGVLGRLMARLATLRGGEPPVVWETNANRRDGGTGYAVTTPEDDSRKSYPVVIDVSGDASALDLLVQRLAPGGEIVLAGFYDRVSFAFPPAFMREARFRVTAQWREGDLAEAARLVESGLLSLDGLITHRAPASSAPEAYPVAFGDPACLKMVLDWRTLA</sequence>
<dbReference type="InterPro" id="IPR036291">
    <property type="entry name" value="NAD(P)-bd_dom_sf"/>
</dbReference>
<name>A0A366EN37_9HYPH</name>
<dbReference type="SUPFAM" id="SSF50129">
    <property type="entry name" value="GroES-like"/>
    <property type="match status" value="1"/>
</dbReference>
<dbReference type="InterPro" id="IPR005903">
    <property type="entry name" value="BchC"/>
</dbReference>
<dbReference type="SUPFAM" id="SSF51735">
    <property type="entry name" value="NAD(P)-binding Rossmann-fold domains"/>
    <property type="match status" value="1"/>
</dbReference>
<dbReference type="Pfam" id="PF08240">
    <property type="entry name" value="ADH_N"/>
    <property type="match status" value="1"/>
</dbReference>
<dbReference type="EMBL" id="QNRK01000048">
    <property type="protein sequence ID" value="RBP02899.1"/>
    <property type="molecule type" value="Genomic_DNA"/>
</dbReference>
<keyword evidence="4" id="KW-1185">Reference proteome</keyword>
<evidence type="ECO:0000313" key="3">
    <source>
        <dbReference type="EMBL" id="RBP02899.1"/>
    </source>
</evidence>
<feature type="domain" description="Alcohol dehydrogenase-like N-terminal" evidence="2">
    <location>
        <begin position="27"/>
        <end position="119"/>
    </location>
</feature>
<comment type="caution">
    <text evidence="3">The sequence shown here is derived from an EMBL/GenBank/DDBJ whole genome shotgun (WGS) entry which is preliminary data.</text>
</comment>
<dbReference type="Proteomes" id="UP000253529">
    <property type="component" value="Unassembled WGS sequence"/>
</dbReference>
<dbReference type="GO" id="GO:0036354">
    <property type="term" value="F:bacteriochlorophyllide-a dehydrogenase activity"/>
    <property type="evidence" value="ECO:0007669"/>
    <property type="project" value="InterPro"/>
</dbReference>